<evidence type="ECO:0000313" key="7">
    <source>
        <dbReference type="Proteomes" id="UP000501648"/>
    </source>
</evidence>
<dbReference type="InterPro" id="IPR002930">
    <property type="entry name" value="GCV_H"/>
</dbReference>
<dbReference type="GO" id="GO:0005960">
    <property type="term" value="C:glycine cleavage complex"/>
    <property type="evidence" value="ECO:0007669"/>
    <property type="project" value="InterPro"/>
</dbReference>
<dbReference type="HAMAP" id="MF_00272">
    <property type="entry name" value="GcvH"/>
    <property type="match status" value="1"/>
</dbReference>
<dbReference type="PANTHER" id="PTHR11715">
    <property type="entry name" value="GLYCINE CLEAVAGE SYSTEM H PROTEIN"/>
    <property type="match status" value="1"/>
</dbReference>
<dbReference type="PROSITE" id="PS50968">
    <property type="entry name" value="BIOTINYL_LIPOYL"/>
    <property type="match status" value="1"/>
</dbReference>
<name>A0A6M3ZS45_9BURK</name>
<keyword evidence="2 3" id="KW-0450">Lipoyl</keyword>
<dbReference type="InterPro" id="IPR033753">
    <property type="entry name" value="GCV_H/Fam206"/>
</dbReference>
<dbReference type="RefSeq" id="WP_017454170.1">
    <property type="nucleotide sequence ID" value="NZ_CP008956.1"/>
</dbReference>
<dbReference type="GO" id="GO:0009249">
    <property type="term" value="P:protein lipoylation"/>
    <property type="evidence" value="ECO:0007669"/>
    <property type="project" value="TreeGrafter"/>
</dbReference>
<dbReference type="Pfam" id="PF01597">
    <property type="entry name" value="GCV_H"/>
    <property type="match status" value="1"/>
</dbReference>
<dbReference type="NCBIfam" id="NF002270">
    <property type="entry name" value="PRK01202.1"/>
    <property type="match status" value="1"/>
</dbReference>
<dbReference type="InterPro" id="IPR017453">
    <property type="entry name" value="GCV_H_sub"/>
</dbReference>
<evidence type="ECO:0000256" key="1">
    <source>
        <dbReference type="ARBA" id="ARBA00009249"/>
    </source>
</evidence>
<proteinExistence type="inferred from homology"/>
<comment type="subunit">
    <text evidence="3">The glycine cleavage system is composed of four proteins: P, T, L and H.</text>
</comment>
<feature type="modified residue" description="N6-lipoyllysine" evidence="3 4">
    <location>
        <position position="64"/>
    </location>
</feature>
<dbReference type="AlphaFoldDB" id="A0A6M3ZS45"/>
<evidence type="ECO:0000256" key="4">
    <source>
        <dbReference type="PIRSR" id="PIRSR617453-50"/>
    </source>
</evidence>
<comment type="cofactor">
    <cofactor evidence="3">
        <name>(R)-lipoate</name>
        <dbReference type="ChEBI" id="CHEBI:83088"/>
    </cofactor>
    <text evidence="3">Binds 1 lipoyl cofactor covalently.</text>
</comment>
<dbReference type="Gene3D" id="2.40.50.100">
    <property type="match status" value="1"/>
</dbReference>
<protein>
    <recommendedName>
        <fullName evidence="3">Glycine cleavage system H protein</fullName>
    </recommendedName>
</protein>
<feature type="domain" description="Lipoyl-binding" evidence="5">
    <location>
        <begin position="23"/>
        <end position="104"/>
    </location>
</feature>
<accession>A0A6M3ZS45</accession>
<reference evidence="6 7" key="1">
    <citation type="journal article" date="2012" name="J. Bacteriol.">
        <title>Genome sequence of the pathogenic Herbaspirillum seropedicae strain Os34, isolated from rice roots.</title>
        <authorList>
            <person name="Ye W."/>
            <person name="Ye S."/>
            <person name="Liu J."/>
            <person name="Chang S."/>
            <person name="Chen M."/>
            <person name="Zhu B."/>
            <person name="Guo L."/>
            <person name="An Q."/>
        </authorList>
    </citation>
    <scope>NUCLEOTIDE SEQUENCE [LARGE SCALE GENOMIC DNA]</scope>
    <source>
        <strain evidence="6 7">Os34</strain>
    </source>
</reference>
<gene>
    <name evidence="3 6" type="primary">gcvH</name>
    <name evidence="6" type="ORF">C798_08575</name>
</gene>
<evidence type="ECO:0000259" key="5">
    <source>
        <dbReference type="PROSITE" id="PS50968"/>
    </source>
</evidence>
<dbReference type="CDD" id="cd06848">
    <property type="entry name" value="GCS_H"/>
    <property type="match status" value="1"/>
</dbReference>
<dbReference type="InterPro" id="IPR011053">
    <property type="entry name" value="Single_hybrid_motif"/>
</dbReference>
<dbReference type="GO" id="GO:0019464">
    <property type="term" value="P:glycine decarboxylation via glycine cleavage system"/>
    <property type="evidence" value="ECO:0007669"/>
    <property type="project" value="UniProtKB-UniRule"/>
</dbReference>
<dbReference type="Proteomes" id="UP000501648">
    <property type="component" value="Chromosome"/>
</dbReference>
<dbReference type="PANTHER" id="PTHR11715:SF3">
    <property type="entry name" value="GLYCINE CLEAVAGE SYSTEM H PROTEIN-RELATED"/>
    <property type="match status" value="1"/>
</dbReference>
<comment type="function">
    <text evidence="3">The glycine cleavage system catalyzes the degradation of glycine. The H protein shuttles the methylamine group of glycine from the P protein to the T protein.</text>
</comment>
<evidence type="ECO:0000256" key="2">
    <source>
        <dbReference type="ARBA" id="ARBA00022823"/>
    </source>
</evidence>
<dbReference type="GO" id="GO:0005829">
    <property type="term" value="C:cytosol"/>
    <property type="evidence" value="ECO:0007669"/>
    <property type="project" value="TreeGrafter"/>
</dbReference>
<evidence type="ECO:0000313" key="6">
    <source>
        <dbReference type="EMBL" id="QJQ00282.1"/>
    </source>
</evidence>
<dbReference type="InterPro" id="IPR000089">
    <property type="entry name" value="Biotin_lipoyl"/>
</dbReference>
<organism evidence="6 7">
    <name type="scientific">Herbaspirillum rubrisubalbicans Os34</name>
    <dbReference type="NCBI Taxonomy" id="1235827"/>
    <lineage>
        <taxon>Bacteria</taxon>
        <taxon>Pseudomonadati</taxon>
        <taxon>Pseudomonadota</taxon>
        <taxon>Betaproteobacteria</taxon>
        <taxon>Burkholderiales</taxon>
        <taxon>Oxalobacteraceae</taxon>
        <taxon>Herbaspirillum</taxon>
    </lineage>
</organism>
<dbReference type="NCBIfam" id="TIGR00527">
    <property type="entry name" value="gcvH"/>
    <property type="match status" value="1"/>
</dbReference>
<evidence type="ECO:0000256" key="3">
    <source>
        <dbReference type="HAMAP-Rule" id="MF_00272"/>
    </source>
</evidence>
<dbReference type="EMBL" id="CP008956">
    <property type="protein sequence ID" value="QJQ00282.1"/>
    <property type="molecule type" value="Genomic_DNA"/>
</dbReference>
<dbReference type="SUPFAM" id="SSF51230">
    <property type="entry name" value="Single hybrid motif"/>
    <property type="match status" value="1"/>
</dbReference>
<sequence>MNIPDHLVYAQTHEWVKLEDDGTLTIGITDFGQEQLGPLVYVDMPSVGKALARGAESGIVESNKTASDLHAPVDGEVIAINEVLVERPDAINEAPYEQWIFKLKPTLPFSAEGFLDAAAYIKLVS</sequence>
<comment type="similarity">
    <text evidence="1 3">Belongs to the GcvH family.</text>
</comment>